<proteinExistence type="predicted"/>
<gene>
    <name evidence="1" type="ORF">B5V02_06205</name>
</gene>
<evidence type="ECO:0000313" key="1">
    <source>
        <dbReference type="EMBL" id="PZV39549.1"/>
    </source>
</evidence>
<accession>A0A2W7D0D7</accession>
<comment type="caution">
    <text evidence="1">The sequence shown here is derived from an EMBL/GenBank/DDBJ whole genome shotgun (WGS) entry which is preliminary data.</text>
</comment>
<protein>
    <submittedName>
        <fullName evidence="1">Uncharacterized protein</fullName>
    </submittedName>
</protein>
<sequence>MSSLNKRHPGFYPSDLQLCQRVFDQVCSERKLDPKSPEPDVQQLAATVFSLFENGCSNETELLESFRWTRQ</sequence>
<name>A0A2W7D0D7_9HYPH</name>
<dbReference type="RefSeq" id="WP_111543297.1">
    <property type="nucleotide sequence ID" value="NZ_JBHLYT010000008.1"/>
</dbReference>
<dbReference type="AlphaFoldDB" id="A0A2W7D0D7"/>
<dbReference type="EMBL" id="MZXV01000013">
    <property type="protein sequence ID" value="PZV39549.1"/>
    <property type="molecule type" value="Genomic_DNA"/>
</dbReference>
<dbReference type="Proteomes" id="UP000248616">
    <property type="component" value="Unassembled WGS sequence"/>
</dbReference>
<organism evidence="1 2">
    <name type="scientific">Mesorhizobium kowhaii</name>
    <dbReference type="NCBI Taxonomy" id="1300272"/>
    <lineage>
        <taxon>Bacteria</taxon>
        <taxon>Pseudomonadati</taxon>
        <taxon>Pseudomonadota</taxon>
        <taxon>Alphaproteobacteria</taxon>
        <taxon>Hyphomicrobiales</taxon>
        <taxon>Phyllobacteriaceae</taxon>
        <taxon>Mesorhizobium</taxon>
    </lineage>
</organism>
<evidence type="ECO:0000313" key="2">
    <source>
        <dbReference type="Proteomes" id="UP000248616"/>
    </source>
</evidence>
<reference evidence="2" key="1">
    <citation type="submission" date="2017-03" db="EMBL/GenBank/DDBJ databases">
        <authorList>
            <person name="Safronova V.I."/>
            <person name="Sazanova A.L."/>
            <person name="Chirak E.R."/>
        </authorList>
    </citation>
    <scope>NUCLEOTIDE SEQUENCE [LARGE SCALE GENOMIC DNA]</scope>
    <source>
        <strain evidence="2">Ach-343</strain>
    </source>
</reference>
<keyword evidence="2" id="KW-1185">Reference proteome</keyword>
<dbReference type="OrthoDB" id="8283452at2"/>